<evidence type="ECO:0000313" key="1">
    <source>
        <dbReference type="EMBL" id="EAU48764.1"/>
    </source>
</evidence>
<evidence type="ECO:0000313" key="2">
    <source>
        <dbReference type="Proteomes" id="UP000006230"/>
    </source>
</evidence>
<protein>
    <submittedName>
        <fullName evidence="1">Uncharacterized protein</fullName>
    </submittedName>
</protein>
<keyword evidence="2" id="KW-1185">Reference proteome</keyword>
<proteinExistence type="predicted"/>
<accession>Q0FVY8</accession>
<sequence>MSSIEPIEEKIGWSDISGAFHVT</sequence>
<comment type="caution">
    <text evidence="1">The sequence shown here is derived from an EMBL/GenBank/DDBJ whole genome shotgun (WGS) entry which is preliminary data.</text>
</comment>
<dbReference type="AlphaFoldDB" id="Q0FVY8"/>
<organism evidence="1 2">
    <name type="scientific">Salipiger bermudensis (strain DSM 26914 / JCM 13377 / KCTC 12554 / HTCC2601)</name>
    <name type="common">Pelagibaca bermudensis</name>
    <dbReference type="NCBI Taxonomy" id="314265"/>
    <lineage>
        <taxon>Bacteria</taxon>
        <taxon>Pseudomonadati</taxon>
        <taxon>Pseudomonadota</taxon>
        <taxon>Alphaproteobacteria</taxon>
        <taxon>Rhodobacterales</taxon>
        <taxon>Roseobacteraceae</taxon>
        <taxon>Salipiger</taxon>
    </lineage>
</organism>
<dbReference type="EMBL" id="AATQ01000001">
    <property type="protein sequence ID" value="EAU48764.1"/>
    <property type="molecule type" value="Genomic_DNA"/>
</dbReference>
<dbReference type="Proteomes" id="UP000006230">
    <property type="component" value="Unassembled WGS sequence"/>
</dbReference>
<reference evidence="1 2" key="1">
    <citation type="journal article" date="2010" name="J. Bacteriol.">
        <title>Genome sequences of Pelagibaca bermudensis HTCC2601T and Maritimibacter alkaliphilus HTCC2654T, the type strains of two marine Roseobacter genera.</title>
        <authorList>
            <person name="Thrash J.C."/>
            <person name="Cho J.C."/>
            <person name="Ferriera S."/>
            <person name="Johnson J."/>
            <person name="Vergin K.L."/>
            <person name="Giovannoni S.J."/>
        </authorList>
    </citation>
    <scope>NUCLEOTIDE SEQUENCE [LARGE SCALE GENOMIC DNA]</scope>
    <source>
        <strain evidence="2">DSM 26914 / JCM 13377 / KCTC 12554 / HTCC2601</strain>
    </source>
</reference>
<name>Q0FVY8_SALBH</name>
<dbReference type="HOGENOM" id="CLU_3423028_0_0_5"/>
<gene>
    <name evidence="1" type="ORF">R2601_04288</name>
</gene>